<feature type="domain" description="PAC" evidence="9">
    <location>
        <begin position="77"/>
        <end position="130"/>
    </location>
</feature>
<dbReference type="PROSITE" id="PS50113">
    <property type="entry name" value="PAC"/>
    <property type="match status" value="1"/>
</dbReference>
<dbReference type="SMART" id="SM00091">
    <property type="entry name" value="PAS"/>
    <property type="match status" value="2"/>
</dbReference>
<dbReference type="PANTHER" id="PTHR43711">
    <property type="entry name" value="TWO-COMPONENT HISTIDINE KINASE"/>
    <property type="match status" value="1"/>
</dbReference>
<evidence type="ECO:0000256" key="4">
    <source>
        <dbReference type="ARBA" id="ARBA00022679"/>
    </source>
</evidence>
<evidence type="ECO:0000259" key="7">
    <source>
        <dbReference type="PROSITE" id="PS50109"/>
    </source>
</evidence>
<evidence type="ECO:0000256" key="2">
    <source>
        <dbReference type="ARBA" id="ARBA00012438"/>
    </source>
</evidence>
<dbReference type="Pfam" id="PF02518">
    <property type="entry name" value="HATPase_c"/>
    <property type="match status" value="1"/>
</dbReference>
<dbReference type="EMBL" id="BMZS01000001">
    <property type="protein sequence ID" value="GHD40413.1"/>
    <property type="molecule type" value="Genomic_DNA"/>
</dbReference>
<dbReference type="InterPro" id="IPR036097">
    <property type="entry name" value="HisK_dim/P_sf"/>
</dbReference>
<reference evidence="10" key="1">
    <citation type="journal article" date="2014" name="Int. J. Syst. Evol. Microbiol.">
        <title>Complete genome sequence of Corynebacterium casei LMG S-19264T (=DSM 44701T), isolated from a smear-ripened cheese.</title>
        <authorList>
            <consortium name="US DOE Joint Genome Institute (JGI-PGF)"/>
            <person name="Walter F."/>
            <person name="Albersmeier A."/>
            <person name="Kalinowski J."/>
            <person name="Ruckert C."/>
        </authorList>
    </citation>
    <scope>NUCLEOTIDE SEQUENCE</scope>
    <source>
        <strain evidence="10">KCTC 42651</strain>
    </source>
</reference>
<accession>A0A918XNC9</accession>
<dbReference type="EC" id="2.7.13.3" evidence="2"/>
<dbReference type="CDD" id="cd00075">
    <property type="entry name" value="HATPase"/>
    <property type="match status" value="1"/>
</dbReference>
<dbReference type="InterPro" id="IPR005467">
    <property type="entry name" value="His_kinase_dom"/>
</dbReference>
<dbReference type="PRINTS" id="PR00344">
    <property type="entry name" value="BCTRLSENSOR"/>
</dbReference>
<keyword evidence="6" id="KW-0902">Two-component regulatory system</keyword>
<keyword evidence="4" id="KW-0808">Transferase</keyword>
<gene>
    <name evidence="10" type="ORF">GCM10017083_03660</name>
</gene>
<dbReference type="SUPFAM" id="SSF55785">
    <property type="entry name" value="PYP-like sensor domain (PAS domain)"/>
    <property type="match status" value="2"/>
</dbReference>
<evidence type="ECO:0000256" key="3">
    <source>
        <dbReference type="ARBA" id="ARBA00022553"/>
    </source>
</evidence>
<evidence type="ECO:0000256" key="5">
    <source>
        <dbReference type="ARBA" id="ARBA00022777"/>
    </source>
</evidence>
<dbReference type="SUPFAM" id="SSF55874">
    <property type="entry name" value="ATPase domain of HSP90 chaperone/DNA topoisomerase II/histidine kinase"/>
    <property type="match status" value="1"/>
</dbReference>
<sequence length="500" mass="54915">MQFGADLTLFNGLEEAAVAVDAEGCIVFVNAAAERMFGYPPAEILGHDLDILVPERRRMDHRRHVDAFRASPARSRMMSERRGIEGRRRDGSVFDAEASISRITTAEGDILLALVRDVTERRAREARLLSSEQKHRAILETCTDAILLADAESGRIVEVNAQAAVLFGCDPADLLGRHQSELHPAADRKRLTRTFREHIERQRIMVPDATIQRDDGKVVPVEIAAKPTRIAGVLTVVGFFRDVTHREERERALIEAREAALAATHSKSTFLANVSHELRTPLNAIIGLSEMIGGEYLGPAGHPKYVEYARDIRDSGNHLRDIIDDILDVSRLEMGKVVLHETEIDLEETVAQGCRTLHRIMEENRLVCRCRLGPGARRLYADQRSVRQMLLNLLSNAIKHTPPGGSVEIAAERLPGGEIALRVTDTGRGIDPERLADVATPFNGGADRTVSAAGGTGLGLAITKGLVERHGGRFEIASRPGTGTTVRLIFPAERGRPDAT</sequence>
<dbReference type="Pfam" id="PF13426">
    <property type="entry name" value="PAS_9"/>
    <property type="match status" value="1"/>
</dbReference>
<feature type="domain" description="Histidine kinase" evidence="7">
    <location>
        <begin position="273"/>
        <end position="494"/>
    </location>
</feature>
<dbReference type="SMART" id="SM00086">
    <property type="entry name" value="PAC"/>
    <property type="match status" value="2"/>
</dbReference>
<comment type="catalytic activity">
    <reaction evidence="1">
        <text>ATP + protein L-histidine = ADP + protein N-phospho-L-histidine.</text>
        <dbReference type="EC" id="2.7.13.3"/>
    </reaction>
</comment>
<comment type="caution">
    <text evidence="10">The sequence shown here is derived from an EMBL/GenBank/DDBJ whole genome shotgun (WGS) entry which is preliminary data.</text>
</comment>
<dbReference type="SMART" id="SM00387">
    <property type="entry name" value="HATPase_c"/>
    <property type="match status" value="1"/>
</dbReference>
<evidence type="ECO:0000256" key="1">
    <source>
        <dbReference type="ARBA" id="ARBA00000085"/>
    </source>
</evidence>
<organism evidence="10 11">
    <name type="scientific">Thalassobaculum fulvum</name>
    <dbReference type="NCBI Taxonomy" id="1633335"/>
    <lineage>
        <taxon>Bacteria</taxon>
        <taxon>Pseudomonadati</taxon>
        <taxon>Pseudomonadota</taxon>
        <taxon>Alphaproteobacteria</taxon>
        <taxon>Rhodospirillales</taxon>
        <taxon>Thalassobaculaceae</taxon>
        <taxon>Thalassobaculum</taxon>
    </lineage>
</organism>
<dbReference type="InterPro" id="IPR035965">
    <property type="entry name" value="PAS-like_dom_sf"/>
</dbReference>
<dbReference type="GO" id="GO:0000155">
    <property type="term" value="F:phosphorelay sensor kinase activity"/>
    <property type="evidence" value="ECO:0007669"/>
    <property type="project" value="InterPro"/>
</dbReference>
<dbReference type="Gene3D" id="3.30.565.10">
    <property type="entry name" value="Histidine kinase-like ATPase, C-terminal domain"/>
    <property type="match status" value="1"/>
</dbReference>
<dbReference type="InterPro" id="IPR001610">
    <property type="entry name" value="PAC"/>
</dbReference>
<dbReference type="GO" id="GO:0006355">
    <property type="term" value="P:regulation of DNA-templated transcription"/>
    <property type="evidence" value="ECO:0007669"/>
    <property type="project" value="InterPro"/>
</dbReference>
<dbReference type="CDD" id="cd00130">
    <property type="entry name" value="PAS"/>
    <property type="match status" value="2"/>
</dbReference>
<dbReference type="Proteomes" id="UP000630353">
    <property type="component" value="Unassembled WGS sequence"/>
</dbReference>
<dbReference type="PROSITE" id="PS50112">
    <property type="entry name" value="PAS"/>
    <property type="match status" value="2"/>
</dbReference>
<dbReference type="InterPro" id="IPR036890">
    <property type="entry name" value="HATPase_C_sf"/>
</dbReference>
<dbReference type="RefSeq" id="WP_189987200.1">
    <property type="nucleotide sequence ID" value="NZ_BMZS01000001.1"/>
</dbReference>
<dbReference type="InterPro" id="IPR003661">
    <property type="entry name" value="HisK_dim/P_dom"/>
</dbReference>
<dbReference type="Gene3D" id="3.30.450.20">
    <property type="entry name" value="PAS domain"/>
    <property type="match status" value="2"/>
</dbReference>
<dbReference type="Pfam" id="PF00989">
    <property type="entry name" value="PAS"/>
    <property type="match status" value="1"/>
</dbReference>
<evidence type="ECO:0000313" key="11">
    <source>
        <dbReference type="Proteomes" id="UP000630353"/>
    </source>
</evidence>
<dbReference type="NCBIfam" id="TIGR00229">
    <property type="entry name" value="sensory_box"/>
    <property type="match status" value="2"/>
</dbReference>
<evidence type="ECO:0000313" key="10">
    <source>
        <dbReference type="EMBL" id="GHD40413.1"/>
    </source>
</evidence>
<dbReference type="InterPro" id="IPR000014">
    <property type="entry name" value="PAS"/>
</dbReference>
<dbReference type="InterPro" id="IPR000700">
    <property type="entry name" value="PAS-assoc_C"/>
</dbReference>
<dbReference type="Gene3D" id="1.10.287.130">
    <property type="match status" value="1"/>
</dbReference>
<evidence type="ECO:0000256" key="6">
    <source>
        <dbReference type="ARBA" id="ARBA00023012"/>
    </source>
</evidence>
<dbReference type="CDD" id="cd00082">
    <property type="entry name" value="HisKA"/>
    <property type="match status" value="1"/>
</dbReference>
<dbReference type="InterPro" id="IPR013767">
    <property type="entry name" value="PAS_fold"/>
</dbReference>
<dbReference type="SMART" id="SM00388">
    <property type="entry name" value="HisKA"/>
    <property type="match status" value="1"/>
</dbReference>
<dbReference type="InterPro" id="IPR003594">
    <property type="entry name" value="HATPase_dom"/>
</dbReference>
<keyword evidence="5" id="KW-0418">Kinase</keyword>
<feature type="domain" description="PAS" evidence="8">
    <location>
        <begin position="9"/>
        <end position="55"/>
    </location>
</feature>
<dbReference type="Pfam" id="PF00512">
    <property type="entry name" value="HisKA"/>
    <property type="match status" value="1"/>
</dbReference>
<evidence type="ECO:0000259" key="9">
    <source>
        <dbReference type="PROSITE" id="PS50113"/>
    </source>
</evidence>
<evidence type="ECO:0000259" key="8">
    <source>
        <dbReference type="PROSITE" id="PS50112"/>
    </source>
</evidence>
<feature type="domain" description="PAS" evidence="8">
    <location>
        <begin position="131"/>
        <end position="202"/>
    </location>
</feature>
<reference evidence="10" key="2">
    <citation type="submission" date="2020-09" db="EMBL/GenBank/DDBJ databases">
        <authorList>
            <person name="Sun Q."/>
            <person name="Kim S."/>
        </authorList>
    </citation>
    <scope>NUCLEOTIDE SEQUENCE</scope>
    <source>
        <strain evidence="10">KCTC 42651</strain>
    </source>
</reference>
<keyword evidence="11" id="KW-1185">Reference proteome</keyword>
<dbReference type="SUPFAM" id="SSF47384">
    <property type="entry name" value="Homodimeric domain of signal transducing histidine kinase"/>
    <property type="match status" value="1"/>
</dbReference>
<dbReference type="InterPro" id="IPR050736">
    <property type="entry name" value="Sensor_HK_Regulatory"/>
</dbReference>
<proteinExistence type="predicted"/>
<dbReference type="AlphaFoldDB" id="A0A918XNC9"/>
<dbReference type="PROSITE" id="PS50109">
    <property type="entry name" value="HIS_KIN"/>
    <property type="match status" value="1"/>
</dbReference>
<dbReference type="InterPro" id="IPR004358">
    <property type="entry name" value="Sig_transdc_His_kin-like_C"/>
</dbReference>
<dbReference type="PANTHER" id="PTHR43711:SF26">
    <property type="entry name" value="SENSOR HISTIDINE KINASE RCSC"/>
    <property type="match status" value="1"/>
</dbReference>
<keyword evidence="3" id="KW-0597">Phosphoprotein</keyword>
<name>A0A918XNC9_9PROT</name>
<protein>
    <recommendedName>
        <fullName evidence="2">histidine kinase</fullName>
        <ecNumber evidence="2">2.7.13.3</ecNumber>
    </recommendedName>
</protein>